<evidence type="ECO:0000256" key="2">
    <source>
        <dbReference type="ARBA" id="ARBA00022691"/>
    </source>
</evidence>
<sequence>MFILRKKLGGFYYPKDYPRRFVSLIRFQFKLKALWRWLRVQRFTTKLLGFQYQPSIDLIEIDITYQCNLRCHNCNRSSAQAPAAMHLALADIEKFVKDTIATGKHWRRIRVLGGEPTLHPEFMSIMHCLLSLKQLQLVDQLQLVSNGFGPKVSAILKQLPASIEVENSSKTGNVQPNFGPFNEAPVDSVLYRFTNFGNGCDIMHSCGIGLTPLGYYPCAVAGGIDRVTQAGSGRLTLPDAKDHMRDLLNRNCQLCGRFKDGHYVPEKLRKPLLTQSTSPTWAAIYQKWRLHKTQRRHENR</sequence>
<comment type="caution">
    <text evidence="7">The sequence shown here is derived from an EMBL/GenBank/DDBJ whole genome shotgun (WGS) entry which is preliminary data.</text>
</comment>
<dbReference type="SFLD" id="SFLDS00029">
    <property type="entry name" value="Radical_SAM"/>
    <property type="match status" value="1"/>
</dbReference>
<comment type="cofactor">
    <cofactor evidence="1">
        <name>[4Fe-4S] cluster</name>
        <dbReference type="ChEBI" id="CHEBI:49883"/>
    </cofactor>
</comment>
<evidence type="ECO:0000256" key="4">
    <source>
        <dbReference type="ARBA" id="ARBA00023004"/>
    </source>
</evidence>
<name>W9VMK3_9GAMM</name>
<gene>
    <name evidence="7" type="ORF">D791_01518</name>
</gene>
<keyword evidence="3" id="KW-0479">Metal-binding</keyword>
<evidence type="ECO:0000313" key="7">
    <source>
        <dbReference type="EMBL" id="EXJ11745.1"/>
    </source>
</evidence>
<dbReference type="InterPro" id="IPR007197">
    <property type="entry name" value="rSAM"/>
</dbReference>
<dbReference type="GO" id="GO:0003824">
    <property type="term" value="F:catalytic activity"/>
    <property type="evidence" value="ECO:0007669"/>
    <property type="project" value="InterPro"/>
</dbReference>
<keyword evidence="2" id="KW-0949">S-adenosyl-L-methionine</keyword>
<organism evidence="7 8">
    <name type="scientific">Nitrincola nitratireducens</name>
    <dbReference type="NCBI Taxonomy" id="1229521"/>
    <lineage>
        <taxon>Bacteria</taxon>
        <taxon>Pseudomonadati</taxon>
        <taxon>Pseudomonadota</taxon>
        <taxon>Gammaproteobacteria</taxon>
        <taxon>Oceanospirillales</taxon>
        <taxon>Oceanospirillaceae</taxon>
        <taxon>Nitrincola</taxon>
    </lineage>
</organism>
<dbReference type="EMBL" id="AONB01000005">
    <property type="protein sequence ID" value="EXJ11745.1"/>
    <property type="molecule type" value="Genomic_DNA"/>
</dbReference>
<evidence type="ECO:0000256" key="5">
    <source>
        <dbReference type="ARBA" id="ARBA00023014"/>
    </source>
</evidence>
<protein>
    <submittedName>
        <fullName evidence="7">Molybdenum cofactor biosynthesis protein A</fullName>
    </submittedName>
</protein>
<feature type="domain" description="Radical SAM core" evidence="6">
    <location>
        <begin position="63"/>
        <end position="152"/>
    </location>
</feature>
<keyword evidence="5" id="KW-0411">Iron-sulfur</keyword>
<reference evidence="8" key="1">
    <citation type="submission" date="2012-11" db="EMBL/GenBank/DDBJ databases">
        <authorList>
            <person name="Singh A."/>
            <person name="Pinnaka A.K."/>
            <person name="Vaidya B."/>
        </authorList>
    </citation>
    <scope>NUCLEOTIDE SEQUENCE [LARGE SCALE GENOMIC DNA]</scope>
    <source>
        <strain evidence="8">AK23</strain>
    </source>
</reference>
<dbReference type="SUPFAM" id="SSF102114">
    <property type="entry name" value="Radical SAM enzymes"/>
    <property type="match status" value="1"/>
</dbReference>
<dbReference type="InterPro" id="IPR058240">
    <property type="entry name" value="rSAM_sf"/>
</dbReference>
<accession>W9VMK3</accession>
<evidence type="ECO:0000256" key="3">
    <source>
        <dbReference type="ARBA" id="ARBA00022723"/>
    </source>
</evidence>
<evidence type="ECO:0000256" key="1">
    <source>
        <dbReference type="ARBA" id="ARBA00001966"/>
    </source>
</evidence>
<dbReference type="CDD" id="cd01335">
    <property type="entry name" value="Radical_SAM"/>
    <property type="match status" value="1"/>
</dbReference>
<proteinExistence type="predicted"/>
<dbReference type="AlphaFoldDB" id="W9VMK3"/>
<dbReference type="GO" id="GO:0051536">
    <property type="term" value="F:iron-sulfur cluster binding"/>
    <property type="evidence" value="ECO:0007669"/>
    <property type="project" value="UniProtKB-KW"/>
</dbReference>
<dbReference type="GO" id="GO:0046872">
    <property type="term" value="F:metal ion binding"/>
    <property type="evidence" value="ECO:0007669"/>
    <property type="project" value="UniProtKB-KW"/>
</dbReference>
<keyword evidence="4" id="KW-0408">Iron</keyword>
<dbReference type="Pfam" id="PF04055">
    <property type="entry name" value="Radical_SAM"/>
    <property type="match status" value="1"/>
</dbReference>
<dbReference type="STRING" id="1229521.D791_01518"/>
<evidence type="ECO:0000313" key="8">
    <source>
        <dbReference type="Proteomes" id="UP000019464"/>
    </source>
</evidence>
<dbReference type="Gene3D" id="3.20.20.70">
    <property type="entry name" value="Aldolase class I"/>
    <property type="match status" value="1"/>
</dbReference>
<keyword evidence="8" id="KW-1185">Reference proteome</keyword>
<dbReference type="InterPro" id="IPR013785">
    <property type="entry name" value="Aldolase_TIM"/>
</dbReference>
<evidence type="ECO:0000259" key="6">
    <source>
        <dbReference type="Pfam" id="PF04055"/>
    </source>
</evidence>
<reference evidence="7 8" key="2">
    <citation type="journal article" date="2015" name="Syst. Appl. Microbiol.">
        <title>Nitrincola nitratireducens sp. nov. isolated from a haloalkaline crater lake.</title>
        <authorList>
            <person name="Singh A."/>
            <person name="Vaidya B."/>
            <person name="Tanuku N.R."/>
            <person name="Pinnaka A.K."/>
        </authorList>
    </citation>
    <scope>NUCLEOTIDE SEQUENCE [LARGE SCALE GENOMIC DNA]</scope>
    <source>
        <strain evidence="7 8">AK23</strain>
    </source>
</reference>
<dbReference type="Proteomes" id="UP000019464">
    <property type="component" value="Unassembled WGS sequence"/>
</dbReference>